<proteinExistence type="predicted"/>
<evidence type="ECO:0000313" key="3">
    <source>
        <dbReference type="Proteomes" id="UP000059680"/>
    </source>
</evidence>
<feature type="compositionally biased region" description="Basic and acidic residues" evidence="1">
    <location>
        <begin position="201"/>
        <end position="222"/>
    </location>
</feature>
<dbReference type="Gramene" id="Os05t0318166-01">
    <property type="protein sequence ID" value="Os05t0318166-01"/>
    <property type="gene ID" value="Os05g0318166"/>
</dbReference>
<dbReference type="AlphaFoldDB" id="A0A0P0WKM4"/>
<feature type="compositionally biased region" description="Basic residues" evidence="1">
    <location>
        <begin position="175"/>
        <end position="200"/>
    </location>
</feature>
<feature type="region of interest" description="Disordered" evidence="1">
    <location>
        <begin position="64"/>
        <end position="133"/>
    </location>
</feature>
<feature type="region of interest" description="Disordered" evidence="1">
    <location>
        <begin position="175"/>
        <end position="229"/>
    </location>
</feature>
<reference evidence="2 3" key="3">
    <citation type="journal article" date="2013" name="Rice">
        <title>Improvement of the Oryza sativa Nipponbare reference genome using next generation sequence and optical map data.</title>
        <authorList>
            <person name="Kawahara Y."/>
            <person name="de la Bastide M."/>
            <person name="Hamilton J.P."/>
            <person name="Kanamori H."/>
            <person name="McCombie W.R."/>
            <person name="Ouyang S."/>
            <person name="Schwartz D.C."/>
            <person name="Tanaka T."/>
            <person name="Wu J."/>
            <person name="Zhou S."/>
            <person name="Childs K.L."/>
            <person name="Davidson R.M."/>
            <person name="Lin H."/>
            <person name="Quesada-Ocampo L."/>
            <person name="Vaillancourt B."/>
            <person name="Sakai H."/>
            <person name="Lee S.S."/>
            <person name="Kim J."/>
            <person name="Numa H."/>
            <person name="Itoh T."/>
            <person name="Buell C.R."/>
            <person name="Matsumoto T."/>
        </authorList>
    </citation>
    <scope>NUCLEOTIDE SEQUENCE [LARGE SCALE GENOMIC DNA]</scope>
    <source>
        <strain evidence="3">cv. Nipponbare</strain>
    </source>
</reference>
<dbReference type="InParanoid" id="A0A0P0WKM4"/>
<sequence>MVGSAIREILLLARASDGIPDEPGHAQAAPDRARASGCRRVVGAGGGGAVLAVGLRAAQRLPRRRPLQLQPEAAAPRRRRLRRVEPHEAPVRAARLRAQPDAVRRRRAPRHERAAQRQRRARRRRRPRGARVGVAERVGGAVERRPQQQLRAVEQHDGVGRADVERPRWVQLHAAGRRRAHRHARARRHERRRRHHQALRRRGDGGDRVRRAVERVEQERGRRAPRRRRRAPDLVLRVAAPVRRAQRVRHLRRAARRAHSRVTARKKQRHGDGYLQEEEEEGTARQARAR</sequence>
<evidence type="ECO:0000313" key="2">
    <source>
        <dbReference type="EMBL" id="BAS93339.1"/>
    </source>
</evidence>
<feature type="compositionally biased region" description="Basic residues" evidence="1">
    <location>
        <begin position="247"/>
        <end position="269"/>
    </location>
</feature>
<feature type="non-terminal residue" evidence="2">
    <location>
        <position position="1"/>
    </location>
</feature>
<keyword evidence="3" id="KW-1185">Reference proteome</keyword>
<reference evidence="2 3" key="2">
    <citation type="journal article" date="2013" name="Plant Cell Physiol.">
        <title>Rice Annotation Project Database (RAP-DB): an integrative and interactive database for rice genomics.</title>
        <authorList>
            <person name="Sakai H."/>
            <person name="Lee S.S."/>
            <person name="Tanaka T."/>
            <person name="Numa H."/>
            <person name="Kim J."/>
            <person name="Kawahara Y."/>
            <person name="Wakimoto H."/>
            <person name="Yang C.C."/>
            <person name="Iwamoto M."/>
            <person name="Abe T."/>
            <person name="Yamada Y."/>
            <person name="Muto A."/>
            <person name="Inokuchi H."/>
            <person name="Ikemura T."/>
            <person name="Matsumoto T."/>
            <person name="Sasaki T."/>
            <person name="Itoh T."/>
        </authorList>
    </citation>
    <scope>NUCLEOTIDE SEQUENCE [LARGE SCALE GENOMIC DNA]</scope>
    <source>
        <strain evidence="3">cv. Nipponbare</strain>
    </source>
</reference>
<protein>
    <submittedName>
        <fullName evidence="2">Os05g0318166 protein</fullName>
    </submittedName>
</protein>
<feature type="region of interest" description="Disordered" evidence="1">
    <location>
        <begin position="247"/>
        <end position="290"/>
    </location>
</feature>
<gene>
    <name evidence="2" type="ordered locus">Os05g0318166</name>
    <name evidence="2" type="ORF">OSNPB_050318166</name>
</gene>
<dbReference type="PaxDb" id="39947-A0A0P0WKM4"/>
<accession>A0A0P0WKM4</accession>
<organism evidence="2 3">
    <name type="scientific">Oryza sativa subsp. japonica</name>
    <name type="common">Rice</name>
    <dbReference type="NCBI Taxonomy" id="39947"/>
    <lineage>
        <taxon>Eukaryota</taxon>
        <taxon>Viridiplantae</taxon>
        <taxon>Streptophyta</taxon>
        <taxon>Embryophyta</taxon>
        <taxon>Tracheophyta</taxon>
        <taxon>Spermatophyta</taxon>
        <taxon>Magnoliopsida</taxon>
        <taxon>Liliopsida</taxon>
        <taxon>Poales</taxon>
        <taxon>Poaceae</taxon>
        <taxon>BOP clade</taxon>
        <taxon>Oryzoideae</taxon>
        <taxon>Oryzeae</taxon>
        <taxon>Oryzinae</taxon>
        <taxon>Oryza</taxon>
        <taxon>Oryza sativa</taxon>
    </lineage>
</organism>
<evidence type="ECO:0000256" key="1">
    <source>
        <dbReference type="SAM" id="MobiDB-lite"/>
    </source>
</evidence>
<name>A0A0P0WKM4_ORYSJ</name>
<reference evidence="3" key="1">
    <citation type="journal article" date="2005" name="Nature">
        <title>The map-based sequence of the rice genome.</title>
        <authorList>
            <consortium name="International rice genome sequencing project (IRGSP)"/>
            <person name="Matsumoto T."/>
            <person name="Wu J."/>
            <person name="Kanamori H."/>
            <person name="Katayose Y."/>
            <person name="Fujisawa M."/>
            <person name="Namiki N."/>
            <person name="Mizuno H."/>
            <person name="Yamamoto K."/>
            <person name="Antonio B.A."/>
            <person name="Baba T."/>
            <person name="Sakata K."/>
            <person name="Nagamura Y."/>
            <person name="Aoki H."/>
            <person name="Arikawa K."/>
            <person name="Arita K."/>
            <person name="Bito T."/>
            <person name="Chiden Y."/>
            <person name="Fujitsuka N."/>
            <person name="Fukunaka R."/>
            <person name="Hamada M."/>
            <person name="Harada C."/>
            <person name="Hayashi A."/>
            <person name="Hijishita S."/>
            <person name="Honda M."/>
            <person name="Hosokawa S."/>
            <person name="Ichikawa Y."/>
            <person name="Idonuma A."/>
            <person name="Iijima M."/>
            <person name="Ikeda M."/>
            <person name="Ikeno M."/>
            <person name="Ito K."/>
            <person name="Ito S."/>
            <person name="Ito T."/>
            <person name="Ito Y."/>
            <person name="Ito Y."/>
            <person name="Iwabuchi A."/>
            <person name="Kamiya K."/>
            <person name="Karasawa W."/>
            <person name="Kurita K."/>
            <person name="Katagiri S."/>
            <person name="Kikuta A."/>
            <person name="Kobayashi H."/>
            <person name="Kobayashi N."/>
            <person name="Machita K."/>
            <person name="Maehara T."/>
            <person name="Masukawa M."/>
            <person name="Mizubayashi T."/>
            <person name="Mukai Y."/>
            <person name="Nagasaki H."/>
            <person name="Nagata Y."/>
            <person name="Naito S."/>
            <person name="Nakashima M."/>
            <person name="Nakama Y."/>
            <person name="Nakamichi Y."/>
            <person name="Nakamura M."/>
            <person name="Meguro A."/>
            <person name="Negishi M."/>
            <person name="Ohta I."/>
            <person name="Ohta T."/>
            <person name="Okamoto M."/>
            <person name="Ono N."/>
            <person name="Saji S."/>
            <person name="Sakaguchi M."/>
            <person name="Sakai K."/>
            <person name="Shibata M."/>
            <person name="Shimokawa T."/>
            <person name="Song J."/>
            <person name="Takazaki Y."/>
            <person name="Terasawa K."/>
            <person name="Tsugane M."/>
            <person name="Tsuji K."/>
            <person name="Ueda S."/>
            <person name="Waki K."/>
            <person name="Yamagata H."/>
            <person name="Yamamoto M."/>
            <person name="Yamamoto S."/>
            <person name="Yamane H."/>
            <person name="Yoshiki S."/>
            <person name="Yoshihara R."/>
            <person name="Yukawa K."/>
            <person name="Zhong H."/>
            <person name="Yano M."/>
            <person name="Yuan Q."/>
            <person name="Ouyang S."/>
            <person name="Liu J."/>
            <person name="Jones K.M."/>
            <person name="Gansberger K."/>
            <person name="Moffat K."/>
            <person name="Hill J."/>
            <person name="Bera J."/>
            <person name="Fadrosh D."/>
            <person name="Jin S."/>
            <person name="Johri S."/>
            <person name="Kim M."/>
            <person name="Overton L."/>
            <person name="Reardon M."/>
            <person name="Tsitrin T."/>
            <person name="Vuong H."/>
            <person name="Weaver B."/>
            <person name="Ciecko A."/>
            <person name="Tallon L."/>
            <person name="Jackson J."/>
            <person name="Pai G."/>
            <person name="Aken S.V."/>
            <person name="Utterback T."/>
            <person name="Reidmuller S."/>
            <person name="Feldblyum T."/>
            <person name="Hsiao J."/>
            <person name="Zismann V."/>
            <person name="Iobst S."/>
            <person name="de Vazeille A.R."/>
            <person name="Buell C.R."/>
            <person name="Ying K."/>
            <person name="Li Y."/>
            <person name="Lu T."/>
            <person name="Huang Y."/>
            <person name="Zhao Q."/>
            <person name="Feng Q."/>
            <person name="Zhang L."/>
            <person name="Zhu J."/>
            <person name="Weng Q."/>
            <person name="Mu J."/>
            <person name="Lu Y."/>
            <person name="Fan D."/>
            <person name="Liu Y."/>
            <person name="Guan J."/>
            <person name="Zhang Y."/>
            <person name="Yu S."/>
            <person name="Liu X."/>
            <person name="Zhang Y."/>
            <person name="Hong G."/>
            <person name="Han B."/>
            <person name="Choisne N."/>
            <person name="Demange N."/>
            <person name="Orjeda G."/>
            <person name="Samain S."/>
            <person name="Cattolico L."/>
            <person name="Pelletier E."/>
            <person name="Couloux A."/>
            <person name="Segurens B."/>
            <person name="Wincker P."/>
            <person name="D'Hont A."/>
            <person name="Scarpelli C."/>
            <person name="Weissenbach J."/>
            <person name="Salanoubat M."/>
            <person name="Quetier F."/>
            <person name="Yu Y."/>
            <person name="Kim H.R."/>
            <person name="Rambo T."/>
            <person name="Currie J."/>
            <person name="Collura K."/>
            <person name="Luo M."/>
            <person name="Yang T."/>
            <person name="Ammiraju J.S.S."/>
            <person name="Engler F."/>
            <person name="Soderlund C."/>
            <person name="Wing R.A."/>
            <person name="Palmer L.E."/>
            <person name="de la Bastide M."/>
            <person name="Spiegel L."/>
            <person name="Nascimento L."/>
            <person name="Zutavern T."/>
            <person name="O'Shaughnessy A."/>
            <person name="Dike S."/>
            <person name="Dedhia N."/>
            <person name="Preston R."/>
            <person name="Balija V."/>
            <person name="McCombie W.R."/>
            <person name="Chow T."/>
            <person name="Chen H."/>
            <person name="Chung M."/>
            <person name="Chen C."/>
            <person name="Shaw J."/>
            <person name="Wu H."/>
            <person name="Hsiao K."/>
            <person name="Chao Y."/>
            <person name="Chu M."/>
            <person name="Cheng C."/>
            <person name="Hour A."/>
            <person name="Lee P."/>
            <person name="Lin S."/>
            <person name="Lin Y."/>
            <person name="Liou J."/>
            <person name="Liu S."/>
            <person name="Hsing Y."/>
            <person name="Raghuvanshi S."/>
            <person name="Mohanty A."/>
            <person name="Bharti A.K."/>
            <person name="Gaur A."/>
            <person name="Gupta V."/>
            <person name="Kumar D."/>
            <person name="Ravi V."/>
            <person name="Vij S."/>
            <person name="Kapur A."/>
            <person name="Khurana P."/>
            <person name="Khurana P."/>
            <person name="Khurana J.P."/>
            <person name="Tyagi A.K."/>
            <person name="Gaikwad K."/>
            <person name="Singh A."/>
            <person name="Dalal V."/>
            <person name="Srivastava S."/>
            <person name="Dixit A."/>
            <person name="Pal A.K."/>
            <person name="Ghazi I.A."/>
            <person name="Yadav M."/>
            <person name="Pandit A."/>
            <person name="Bhargava A."/>
            <person name="Sureshbabu K."/>
            <person name="Batra K."/>
            <person name="Sharma T.R."/>
            <person name="Mohapatra T."/>
            <person name="Singh N.K."/>
            <person name="Messing J."/>
            <person name="Nelson A.B."/>
            <person name="Fuks G."/>
            <person name="Kavchok S."/>
            <person name="Keizer G."/>
            <person name="Linton E."/>
            <person name="Llaca V."/>
            <person name="Song R."/>
            <person name="Tanyolac B."/>
            <person name="Young S."/>
            <person name="Ho-Il K."/>
            <person name="Hahn J.H."/>
            <person name="Sangsakoo G."/>
            <person name="Vanavichit A."/>
            <person name="de Mattos Luiz.A.T."/>
            <person name="Zimmer P.D."/>
            <person name="Malone G."/>
            <person name="Dellagostin O."/>
            <person name="de Oliveira A.C."/>
            <person name="Bevan M."/>
            <person name="Bancroft I."/>
            <person name="Minx P."/>
            <person name="Cordum H."/>
            <person name="Wilson R."/>
            <person name="Cheng Z."/>
            <person name="Jin W."/>
            <person name="Jiang J."/>
            <person name="Leong S.A."/>
            <person name="Iwama H."/>
            <person name="Gojobori T."/>
            <person name="Itoh T."/>
            <person name="Niimura Y."/>
            <person name="Fujii Y."/>
            <person name="Habara T."/>
            <person name="Sakai H."/>
            <person name="Sato Y."/>
            <person name="Wilson G."/>
            <person name="Kumar K."/>
            <person name="McCouch S."/>
            <person name="Juretic N."/>
            <person name="Hoen D."/>
            <person name="Wright S."/>
            <person name="Bruskiewich R."/>
            <person name="Bureau T."/>
            <person name="Miyao A."/>
            <person name="Hirochika H."/>
            <person name="Nishikawa T."/>
            <person name="Kadowaki K."/>
            <person name="Sugiura M."/>
            <person name="Burr B."/>
            <person name="Sasaki T."/>
        </authorList>
    </citation>
    <scope>NUCLEOTIDE SEQUENCE [LARGE SCALE GENOMIC DNA]</scope>
    <source>
        <strain evidence="3">cv. Nipponbare</strain>
    </source>
</reference>
<feature type="compositionally biased region" description="Basic residues" evidence="1">
    <location>
        <begin position="104"/>
        <end position="129"/>
    </location>
</feature>
<dbReference type="Proteomes" id="UP000059680">
    <property type="component" value="Chromosome 5"/>
</dbReference>
<dbReference type="EMBL" id="AP014961">
    <property type="protein sequence ID" value="BAS93339.1"/>
    <property type="molecule type" value="Genomic_DNA"/>
</dbReference>